<feature type="compositionally biased region" description="Basic and acidic residues" evidence="1">
    <location>
        <begin position="158"/>
        <end position="169"/>
    </location>
</feature>
<name>A0A9P3GHD5_9APHY</name>
<organism evidence="3 4">
    <name type="scientific">Phanerochaete sordida</name>
    <dbReference type="NCBI Taxonomy" id="48140"/>
    <lineage>
        <taxon>Eukaryota</taxon>
        <taxon>Fungi</taxon>
        <taxon>Dikarya</taxon>
        <taxon>Basidiomycota</taxon>
        <taxon>Agaricomycotina</taxon>
        <taxon>Agaricomycetes</taxon>
        <taxon>Polyporales</taxon>
        <taxon>Phanerochaetaceae</taxon>
        <taxon>Phanerochaete</taxon>
    </lineage>
</organism>
<accession>A0A9P3GHD5</accession>
<feature type="domain" description="Fungal-type protein kinase" evidence="2">
    <location>
        <begin position="168"/>
        <end position="654"/>
    </location>
</feature>
<evidence type="ECO:0000313" key="4">
    <source>
        <dbReference type="Proteomes" id="UP000703269"/>
    </source>
</evidence>
<evidence type="ECO:0000313" key="3">
    <source>
        <dbReference type="EMBL" id="GJE95027.1"/>
    </source>
</evidence>
<feature type="region of interest" description="Disordered" evidence="1">
    <location>
        <begin position="798"/>
        <end position="826"/>
    </location>
</feature>
<comment type="caution">
    <text evidence="3">The sequence shown here is derived from an EMBL/GenBank/DDBJ whole genome shotgun (WGS) entry which is preliminary data.</text>
</comment>
<protein>
    <recommendedName>
        <fullName evidence="2">Fungal-type protein kinase domain-containing protein</fullName>
    </recommendedName>
</protein>
<evidence type="ECO:0000259" key="2">
    <source>
        <dbReference type="Pfam" id="PF17667"/>
    </source>
</evidence>
<feature type="compositionally biased region" description="Basic and acidic residues" evidence="1">
    <location>
        <begin position="597"/>
        <end position="606"/>
    </location>
</feature>
<reference evidence="3 4" key="1">
    <citation type="submission" date="2021-08" db="EMBL/GenBank/DDBJ databases">
        <title>Draft Genome Sequence of Phanerochaete sordida strain YK-624.</title>
        <authorList>
            <person name="Mori T."/>
            <person name="Dohra H."/>
            <person name="Suzuki T."/>
            <person name="Kawagishi H."/>
            <person name="Hirai H."/>
        </authorList>
    </citation>
    <scope>NUCLEOTIDE SEQUENCE [LARGE SCALE GENOMIC DNA]</scope>
    <source>
        <strain evidence="3 4">YK-624</strain>
    </source>
</reference>
<dbReference type="SUPFAM" id="SSF56112">
    <property type="entry name" value="Protein kinase-like (PK-like)"/>
    <property type="match status" value="1"/>
</dbReference>
<gene>
    <name evidence="3" type="ORF">PsYK624_112060</name>
</gene>
<dbReference type="Proteomes" id="UP000703269">
    <property type="component" value="Unassembled WGS sequence"/>
</dbReference>
<dbReference type="Pfam" id="PF17667">
    <property type="entry name" value="Pkinase_fungal"/>
    <property type="match status" value="1"/>
</dbReference>
<dbReference type="PANTHER" id="PTHR38248">
    <property type="entry name" value="FUNK1 6"/>
    <property type="match status" value="1"/>
</dbReference>
<proteinExistence type="predicted"/>
<feature type="region of interest" description="Disordered" evidence="1">
    <location>
        <begin position="150"/>
        <end position="170"/>
    </location>
</feature>
<dbReference type="AlphaFoldDB" id="A0A9P3GHD5"/>
<dbReference type="PANTHER" id="PTHR38248:SF2">
    <property type="entry name" value="FUNK1 11"/>
    <property type="match status" value="1"/>
</dbReference>
<dbReference type="OrthoDB" id="3271139at2759"/>
<sequence length="852" mass="96480">MTMATHRECYKPSVAGCGSPTQPTSWPIQTRSHFSLSAPANLATDGNRDGMLEDLQEHVPQVEWSYFEDALLPPLRLKTGVTVKDIVKKLEANSTVTAVHGRNRWSAFAQGPPSTFAGSHTEDEVFESVSDIITAITRAYDSKTKMTLQYRSRPKNVPRSETRTNKSKPDGYFMDNLAPGALTEVPHRWVNVMIPSEYKLSDSPKDMNDNATQILWSLTHLLREDPRRRFVLGFSIEDTRLRLWFMSRSDIFVSFPEPDFTTAIERLVSLFLRLIWAAPHELGIDETIAHMPGPDEHGGIQYEIQVGNEWYRTKRLISAIGAESPRGRGTRVWEVRQLDKRGGTEIGPSLVLKDSWVDEDRLREFRVLDAIHESANSASKKDQAILTTHLLSVHAAADVMVRDVPDDTHTVIRRGMLPPWENTIPVQKDINAKKVIKDDLPLVDAMLLPPKKSAEHVVFHRKVHHRVVFKEMGTTIMEAETFALAFKTLKDIVKVLRVLHKCGWVHRDISAGNVLIVDGVAKLADVEYAKRETDDTTHSVRTGTAFFMAVEVNSRDYNFDEAPAALHNIREEDESGDESDGARGGDDSDDDSEPETEATRKARLDDNAPVPSRKPKRKPSDDVLPALGGNHTRVFRHNPIHDLESVLWLGLYIVFCSILIRFDDADEVSEKDWDAYMKARKNTAAKLFNDPDFRPKMLLPSTAFRKELWNQHPRIAEICQVFNDVRRAIVEQYQRVESTPGPITFEHASSGKIHNRIRDLLDPLANDAEYTRINGTLLKFARSPLMLAQQREEMQGLLNEKPRGTKRGISEGADEPRKKLREKTGTYTQDAYILRDRGAGVSDSVREAYRQI</sequence>
<dbReference type="InterPro" id="IPR040976">
    <property type="entry name" value="Pkinase_fungal"/>
</dbReference>
<dbReference type="Gene3D" id="1.10.510.10">
    <property type="entry name" value="Transferase(Phosphotransferase) domain 1"/>
    <property type="match status" value="1"/>
</dbReference>
<feature type="region of interest" description="Disordered" evidence="1">
    <location>
        <begin position="568"/>
        <end position="625"/>
    </location>
</feature>
<dbReference type="EMBL" id="BPQB01000045">
    <property type="protein sequence ID" value="GJE95027.1"/>
    <property type="molecule type" value="Genomic_DNA"/>
</dbReference>
<evidence type="ECO:0000256" key="1">
    <source>
        <dbReference type="SAM" id="MobiDB-lite"/>
    </source>
</evidence>
<dbReference type="InterPro" id="IPR011009">
    <property type="entry name" value="Kinase-like_dom_sf"/>
</dbReference>
<keyword evidence="4" id="KW-1185">Reference proteome</keyword>
<feature type="compositionally biased region" description="Acidic residues" evidence="1">
    <location>
        <begin position="587"/>
        <end position="596"/>
    </location>
</feature>